<evidence type="ECO:0000259" key="2">
    <source>
        <dbReference type="Pfam" id="PF13087"/>
    </source>
</evidence>
<feature type="domain" description="DNA2/NAM7 helicase-like C-terminal" evidence="2">
    <location>
        <begin position="75"/>
        <end position="243"/>
    </location>
</feature>
<keyword evidence="3" id="KW-0378">Hydrolase</keyword>
<reference evidence="3 4" key="1">
    <citation type="submission" date="2024-02" db="EMBL/GenBank/DDBJ databases">
        <title>First draft genome assembly of two strains of Seiridium cardinale.</title>
        <authorList>
            <person name="Emiliani G."/>
            <person name="Scali E."/>
        </authorList>
    </citation>
    <scope>NUCLEOTIDE SEQUENCE [LARGE SCALE GENOMIC DNA]</scope>
    <source>
        <strain evidence="3 4">BM-138-000479</strain>
    </source>
</reference>
<organism evidence="3 4">
    <name type="scientific">Seiridium cardinale</name>
    <dbReference type="NCBI Taxonomy" id="138064"/>
    <lineage>
        <taxon>Eukaryota</taxon>
        <taxon>Fungi</taxon>
        <taxon>Dikarya</taxon>
        <taxon>Ascomycota</taxon>
        <taxon>Pezizomycotina</taxon>
        <taxon>Sordariomycetes</taxon>
        <taxon>Xylariomycetidae</taxon>
        <taxon>Amphisphaeriales</taxon>
        <taxon>Sporocadaceae</taxon>
        <taxon>Seiridium</taxon>
    </lineage>
</organism>
<feature type="region of interest" description="Disordered" evidence="1">
    <location>
        <begin position="270"/>
        <end position="294"/>
    </location>
</feature>
<dbReference type="Proteomes" id="UP001465668">
    <property type="component" value="Unassembled WGS sequence"/>
</dbReference>
<name>A0ABR2XDD8_9PEZI</name>
<keyword evidence="4" id="KW-1185">Reference proteome</keyword>
<dbReference type="Pfam" id="PF13087">
    <property type="entry name" value="AAA_12"/>
    <property type="match status" value="1"/>
</dbReference>
<dbReference type="PANTHER" id="PTHR10887">
    <property type="entry name" value="DNA2/NAM7 HELICASE FAMILY"/>
    <property type="match status" value="1"/>
</dbReference>
<protein>
    <submittedName>
        <fullName evidence="3">P-loop containing nucleoside triphosphate hydrolase protein</fullName>
    </submittedName>
</protein>
<dbReference type="InterPro" id="IPR045055">
    <property type="entry name" value="DNA2/NAM7-like"/>
</dbReference>
<sequence length="294" mass="32380">MEPEALIPISVVPPSRECEGQYGPPPLIVMAGDEHQLGPRTAPPHTPLKTSLFARLPQRPAQCCQYFGRLSTPRSRNYRPHSAILAVPSYRFYFDTLEPAASPSGTARLAAWDAGGDATGRYCFMPTFLATSAGSTKAAGVMFMSIGLVEQDEVHTISPFKAQVRLLQQTIQLPKFNMRDVNIRPTNSFQGLEKGVVVLCTARSEAEFVANDVERGWGIIHRLSQTNIALTRAKFGLIRIGRRKVLHMDENWRAVLAAFCDRNGLVAGDDNDDEAADSDARTWTSAELDTNYDA</sequence>
<dbReference type="InterPro" id="IPR041679">
    <property type="entry name" value="DNA2/NAM7-like_C"/>
</dbReference>
<comment type="caution">
    <text evidence="3">The sequence shown here is derived from an EMBL/GenBank/DDBJ whole genome shotgun (WGS) entry which is preliminary data.</text>
</comment>
<feature type="compositionally biased region" description="Polar residues" evidence="1">
    <location>
        <begin position="281"/>
        <end position="294"/>
    </location>
</feature>
<dbReference type="InterPro" id="IPR027417">
    <property type="entry name" value="P-loop_NTPase"/>
</dbReference>
<evidence type="ECO:0000313" key="3">
    <source>
        <dbReference type="EMBL" id="KAK9771700.1"/>
    </source>
</evidence>
<dbReference type="EMBL" id="JARVKM010000071">
    <property type="protein sequence ID" value="KAK9771700.1"/>
    <property type="molecule type" value="Genomic_DNA"/>
</dbReference>
<gene>
    <name evidence="3" type="ORF">SCAR479_11629</name>
</gene>
<proteinExistence type="predicted"/>
<evidence type="ECO:0000256" key="1">
    <source>
        <dbReference type="SAM" id="MobiDB-lite"/>
    </source>
</evidence>
<evidence type="ECO:0000313" key="4">
    <source>
        <dbReference type="Proteomes" id="UP001465668"/>
    </source>
</evidence>
<dbReference type="PANTHER" id="PTHR10887:SF495">
    <property type="entry name" value="HELICASE SENATAXIN ISOFORM X1-RELATED"/>
    <property type="match status" value="1"/>
</dbReference>
<dbReference type="SUPFAM" id="SSF52540">
    <property type="entry name" value="P-loop containing nucleoside triphosphate hydrolases"/>
    <property type="match status" value="1"/>
</dbReference>
<accession>A0ABR2XDD8</accession>
<dbReference type="Gene3D" id="3.40.50.300">
    <property type="entry name" value="P-loop containing nucleotide triphosphate hydrolases"/>
    <property type="match status" value="1"/>
</dbReference>
<dbReference type="GO" id="GO:0016787">
    <property type="term" value="F:hydrolase activity"/>
    <property type="evidence" value="ECO:0007669"/>
    <property type="project" value="UniProtKB-KW"/>
</dbReference>